<dbReference type="EMBL" id="CP024785">
    <property type="protein sequence ID" value="AUB40531.1"/>
    <property type="molecule type" value="Genomic_DNA"/>
</dbReference>
<keyword evidence="2" id="KW-1185">Reference proteome</keyword>
<dbReference type="Proteomes" id="UP000232003">
    <property type="component" value="Chromosome"/>
</dbReference>
<gene>
    <name evidence="1" type="ORF">COO91_06548</name>
</gene>
<sequence>MDGAFADSRPCFGSPLGSGGCFFDEIIAIIQLSTFKGLGSGEWGVGEAGGAGGERRTNAQCP</sequence>
<organism evidence="1 2">
    <name type="scientific">Nostoc flagelliforme CCNUN1</name>
    <dbReference type="NCBI Taxonomy" id="2038116"/>
    <lineage>
        <taxon>Bacteria</taxon>
        <taxon>Bacillati</taxon>
        <taxon>Cyanobacteriota</taxon>
        <taxon>Cyanophyceae</taxon>
        <taxon>Nostocales</taxon>
        <taxon>Nostocaceae</taxon>
        <taxon>Nostoc</taxon>
    </lineage>
</organism>
<dbReference type="KEGG" id="nfl:COO91_06548"/>
<proteinExistence type="predicted"/>
<accession>A0A2K8SYK9</accession>
<reference evidence="1 2" key="1">
    <citation type="submission" date="2017-11" db="EMBL/GenBank/DDBJ databases">
        <title>Complete genome of a free-living desiccation-tolerant cyanobacterium and its photosynthetic adaptation to extreme terrestrial habitat.</title>
        <authorList>
            <person name="Shang J."/>
        </authorList>
    </citation>
    <scope>NUCLEOTIDE SEQUENCE [LARGE SCALE GENOMIC DNA]</scope>
    <source>
        <strain evidence="1 2">CCNUN1</strain>
    </source>
</reference>
<evidence type="ECO:0000313" key="1">
    <source>
        <dbReference type="EMBL" id="AUB40531.1"/>
    </source>
</evidence>
<name>A0A2K8SYK9_9NOSO</name>
<protein>
    <submittedName>
        <fullName evidence="1">Uncharacterized protein</fullName>
    </submittedName>
</protein>
<evidence type="ECO:0000313" key="2">
    <source>
        <dbReference type="Proteomes" id="UP000232003"/>
    </source>
</evidence>
<dbReference type="AlphaFoldDB" id="A0A2K8SYK9"/>